<dbReference type="InterPro" id="IPR036390">
    <property type="entry name" value="WH_DNA-bd_sf"/>
</dbReference>
<dbReference type="OrthoDB" id="9803735at2"/>
<dbReference type="GO" id="GO:0000976">
    <property type="term" value="F:transcription cis-regulatory region binding"/>
    <property type="evidence" value="ECO:0007669"/>
    <property type="project" value="TreeGrafter"/>
</dbReference>
<evidence type="ECO:0000256" key="4">
    <source>
        <dbReference type="ARBA" id="ARBA00023163"/>
    </source>
</evidence>
<accession>A0A1M5XKT7</accession>
<dbReference type="PANTHER" id="PTHR30126">
    <property type="entry name" value="HTH-TYPE TRANSCRIPTIONAL REGULATOR"/>
    <property type="match status" value="1"/>
</dbReference>
<sequence>MDVKELFIFKTLAHEGSITRVAEQLNYAQSNITRVVKKLEAELQTELFYRHPRGVSLTSKGNQLLSYTDQILRLMEETKKAIQDSETPRGPISIGANETTASVRLPSVFASYNKKYPQVELSLTIGATEELINDVLDFKLDGAFVVGSVKHPHLIQIPVMEEELVVITDSQPESLHSITNLQKRVLLTRPHCIHRKRLELWLRDEGMVPMKMMEFGTLEAIIGCVKAGLGIAVITESLVSQHQTDGKLRIHKLPDKYATVKTVFIRRKDTFINHAYRKFLDSLQLNEGK</sequence>
<keyword evidence="3 6" id="KW-0238">DNA-binding</keyword>
<dbReference type="PROSITE" id="PS50931">
    <property type="entry name" value="HTH_LYSR"/>
    <property type="match status" value="1"/>
</dbReference>
<dbReference type="Pfam" id="PF00126">
    <property type="entry name" value="HTH_1"/>
    <property type="match status" value="1"/>
</dbReference>
<dbReference type="Pfam" id="PF03466">
    <property type="entry name" value="LysR_substrate"/>
    <property type="match status" value="1"/>
</dbReference>
<comment type="similarity">
    <text evidence="1">Belongs to the LysR transcriptional regulatory family.</text>
</comment>
<evidence type="ECO:0000256" key="1">
    <source>
        <dbReference type="ARBA" id="ARBA00009437"/>
    </source>
</evidence>
<gene>
    <name evidence="6" type="ORF">SAMN05421807_12918</name>
</gene>
<dbReference type="Gene3D" id="3.40.190.290">
    <property type="match status" value="1"/>
</dbReference>
<keyword evidence="7" id="KW-1185">Reference proteome</keyword>
<dbReference type="RefSeq" id="WP_073013324.1">
    <property type="nucleotide sequence ID" value="NZ_FQXD01000029.1"/>
</dbReference>
<feature type="domain" description="HTH lysR-type" evidence="5">
    <location>
        <begin position="1"/>
        <end position="58"/>
    </location>
</feature>
<protein>
    <submittedName>
        <fullName evidence="6">DNA-binding transcriptional regulator, LysR family</fullName>
    </submittedName>
</protein>
<keyword evidence="2" id="KW-0805">Transcription regulation</keyword>
<dbReference type="PANTHER" id="PTHR30126:SF40">
    <property type="entry name" value="HTH-TYPE TRANSCRIPTIONAL REGULATOR GLTR"/>
    <property type="match status" value="1"/>
</dbReference>
<dbReference type="FunFam" id="1.10.10.10:FF:000001">
    <property type="entry name" value="LysR family transcriptional regulator"/>
    <property type="match status" value="1"/>
</dbReference>
<dbReference type="Proteomes" id="UP000184079">
    <property type="component" value="Unassembled WGS sequence"/>
</dbReference>
<dbReference type="InterPro" id="IPR005119">
    <property type="entry name" value="LysR_subst-bd"/>
</dbReference>
<dbReference type="CDD" id="cd08442">
    <property type="entry name" value="PBP2_YofA_SoxR_like"/>
    <property type="match status" value="1"/>
</dbReference>
<dbReference type="InterPro" id="IPR000847">
    <property type="entry name" value="LysR_HTH_N"/>
</dbReference>
<keyword evidence="4" id="KW-0804">Transcription</keyword>
<organism evidence="6 7">
    <name type="scientific">Virgibacillus chiguensis</name>
    <dbReference type="NCBI Taxonomy" id="411959"/>
    <lineage>
        <taxon>Bacteria</taxon>
        <taxon>Bacillati</taxon>
        <taxon>Bacillota</taxon>
        <taxon>Bacilli</taxon>
        <taxon>Bacillales</taxon>
        <taxon>Bacillaceae</taxon>
        <taxon>Virgibacillus</taxon>
    </lineage>
</organism>
<name>A0A1M5XKT7_9BACI</name>
<dbReference type="PRINTS" id="PR00039">
    <property type="entry name" value="HTHLYSR"/>
</dbReference>
<dbReference type="AlphaFoldDB" id="A0A1M5XKT7"/>
<dbReference type="SUPFAM" id="SSF46785">
    <property type="entry name" value="Winged helix' DNA-binding domain"/>
    <property type="match status" value="1"/>
</dbReference>
<reference evidence="7" key="1">
    <citation type="submission" date="2016-11" db="EMBL/GenBank/DDBJ databases">
        <authorList>
            <person name="Varghese N."/>
            <person name="Submissions S."/>
        </authorList>
    </citation>
    <scope>NUCLEOTIDE SEQUENCE [LARGE SCALE GENOMIC DNA]</scope>
    <source>
        <strain evidence="7">CGMCC 1.6496</strain>
    </source>
</reference>
<dbReference type="SUPFAM" id="SSF53850">
    <property type="entry name" value="Periplasmic binding protein-like II"/>
    <property type="match status" value="1"/>
</dbReference>
<dbReference type="InterPro" id="IPR036388">
    <property type="entry name" value="WH-like_DNA-bd_sf"/>
</dbReference>
<evidence type="ECO:0000256" key="3">
    <source>
        <dbReference type="ARBA" id="ARBA00023125"/>
    </source>
</evidence>
<evidence type="ECO:0000259" key="5">
    <source>
        <dbReference type="PROSITE" id="PS50931"/>
    </source>
</evidence>
<dbReference type="GO" id="GO:0003700">
    <property type="term" value="F:DNA-binding transcription factor activity"/>
    <property type="evidence" value="ECO:0007669"/>
    <property type="project" value="InterPro"/>
</dbReference>
<dbReference type="Gene3D" id="1.10.10.10">
    <property type="entry name" value="Winged helix-like DNA-binding domain superfamily/Winged helix DNA-binding domain"/>
    <property type="match status" value="1"/>
</dbReference>
<evidence type="ECO:0000256" key="2">
    <source>
        <dbReference type="ARBA" id="ARBA00023015"/>
    </source>
</evidence>
<evidence type="ECO:0000313" key="6">
    <source>
        <dbReference type="EMBL" id="SHI00457.1"/>
    </source>
</evidence>
<dbReference type="EMBL" id="FQXD01000029">
    <property type="protein sequence ID" value="SHI00457.1"/>
    <property type="molecule type" value="Genomic_DNA"/>
</dbReference>
<proteinExistence type="inferred from homology"/>
<evidence type="ECO:0000313" key="7">
    <source>
        <dbReference type="Proteomes" id="UP000184079"/>
    </source>
</evidence>